<dbReference type="EMBL" id="CP024634">
    <property type="protein sequence ID" value="AYQ57033.1"/>
    <property type="molecule type" value="Genomic_DNA"/>
</dbReference>
<dbReference type="KEGG" id="bthg:MS2017_1343"/>
<dbReference type="Proteomes" id="UP000278334">
    <property type="component" value="Chromosome"/>
</dbReference>
<dbReference type="Pfam" id="PF19800">
    <property type="entry name" value="DUF6283"/>
    <property type="match status" value="1"/>
</dbReference>
<sequence>MENTKYTRKVCGNCPFRKDSPKGWLGSDRMSEILNSEIFHCHKTTSATLGKNKTNQICAGHLALSDRSFAKRIGYTAREADLKLLFKTQNNCIKHHEIIN</sequence>
<dbReference type="RefSeq" id="WP_122951700.1">
    <property type="nucleotide sequence ID" value="NZ_CP024634.1"/>
</dbReference>
<evidence type="ECO:0000313" key="1">
    <source>
        <dbReference type="EMBL" id="AYQ57033.1"/>
    </source>
</evidence>
<organism evidence="1 2">
    <name type="scientific">Bathymodiolus thermophilus thioautotrophic gill symbiont</name>
    <dbReference type="NCBI Taxonomy" id="2360"/>
    <lineage>
        <taxon>Bacteria</taxon>
        <taxon>Pseudomonadati</taxon>
        <taxon>Pseudomonadota</taxon>
        <taxon>Gammaproteobacteria</taxon>
        <taxon>sulfur-oxidizing symbionts</taxon>
    </lineage>
</organism>
<reference evidence="1 2" key="1">
    <citation type="submission" date="2017-11" db="EMBL/GenBank/DDBJ databases">
        <title>Genome sequence of the bacterial symbiont EPR9N from a vent mussel Bathymodiolus thermophilus.</title>
        <authorList>
            <person name="Won Y.-J."/>
        </authorList>
    </citation>
    <scope>NUCLEOTIDE SEQUENCE [LARGE SCALE GENOMIC DNA]</scope>
    <source>
        <strain evidence="1 2">EPR9N</strain>
    </source>
</reference>
<protein>
    <submittedName>
        <fullName evidence="1">Uncharacterized protein</fullName>
    </submittedName>
</protein>
<name>A0A3G3IMH7_9GAMM</name>
<dbReference type="InterPro" id="IPR046250">
    <property type="entry name" value="DUF6283"/>
</dbReference>
<evidence type="ECO:0000313" key="2">
    <source>
        <dbReference type="Proteomes" id="UP000278334"/>
    </source>
</evidence>
<accession>A0A3G3IMH7</accession>
<dbReference type="AlphaFoldDB" id="A0A3G3IMH7"/>
<gene>
    <name evidence="1" type="ORF">MS2017_1343</name>
</gene>
<proteinExistence type="predicted"/>